<evidence type="ECO:0000256" key="1">
    <source>
        <dbReference type="SAM" id="MobiDB-lite"/>
    </source>
</evidence>
<feature type="compositionally biased region" description="Low complexity" evidence="1">
    <location>
        <begin position="243"/>
        <end position="264"/>
    </location>
</feature>
<dbReference type="PANTHER" id="PTHR28251">
    <property type="entry name" value="V-TYPE ATPASE ASSEMBLY FACTOR PKR1"/>
    <property type="match status" value="1"/>
</dbReference>
<evidence type="ECO:0000313" key="2">
    <source>
        <dbReference type="EMBL" id="PNH34677.1"/>
    </source>
</evidence>
<evidence type="ECO:0000313" key="3">
    <source>
        <dbReference type="Proteomes" id="UP000236305"/>
    </source>
</evidence>
<dbReference type="EMBL" id="MPSH01000005">
    <property type="protein sequence ID" value="PNH34677.1"/>
    <property type="molecule type" value="Genomic_DNA"/>
</dbReference>
<dbReference type="GO" id="GO:0070072">
    <property type="term" value="P:vacuolar proton-transporting V-type ATPase complex assembly"/>
    <property type="evidence" value="ECO:0007669"/>
    <property type="project" value="InterPro"/>
</dbReference>
<organism evidence="2 3">
    <name type="scientific">Verticillium dahliae</name>
    <name type="common">Verticillium wilt</name>
    <dbReference type="NCBI Taxonomy" id="27337"/>
    <lineage>
        <taxon>Eukaryota</taxon>
        <taxon>Fungi</taxon>
        <taxon>Dikarya</taxon>
        <taxon>Ascomycota</taxon>
        <taxon>Pezizomycotina</taxon>
        <taxon>Sordariomycetes</taxon>
        <taxon>Hypocreomycetidae</taxon>
        <taxon>Glomerellales</taxon>
        <taxon>Plectosphaerellaceae</taxon>
        <taxon>Verticillium</taxon>
    </lineage>
</organism>
<dbReference type="Proteomes" id="UP000236305">
    <property type="component" value="Unassembled WGS sequence"/>
</dbReference>
<comment type="caution">
    <text evidence="2">The sequence shown here is derived from an EMBL/GenBank/DDBJ whole genome shotgun (WGS) entry which is preliminary data.</text>
</comment>
<feature type="compositionally biased region" description="Low complexity" evidence="1">
    <location>
        <begin position="182"/>
        <end position="191"/>
    </location>
</feature>
<gene>
    <name evidence="2" type="ORF">BJF96_g2251</name>
</gene>
<feature type="region of interest" description="Disordered" evidence="1">
    <location>
        <begin position="24"/>
        <end position="78"/>
    </location>
</feature>
<feature type="compositionally biased region" description="Basic and acidic residues" evidence="1">
    <location>
        <begin position="270"/>
        <end position="281"/>
    </location>
</feature>
<dbReference type="Pfam" id="PF08636">
    <property type="entry name" value="Pkr1"/>
    <property type="match status" value="1"/>
</dbReference>
<proteinExistence type="predicted"/>
<dbReference type="AlphaFoldDB" id="A0AA45APJ5"/>
<name>A0AA45APJ5_VERDA</name>
<feature type="region of interest" description="Disordered" evidence="1">
    <location>
        <begin position="179"/>
        <end position="281"/>
    </location>
</feature>
<dbReference type="GO" id="GO:0005789">
    <property type="term" value="C:endoplasmic reticulum membrane"/>
    <property type="evidence" value="ECO:0007669"/>
    <property type="project" value="TreeGrafter"/>
</dbReference>
<reference evidence="2 3" key="1">
    <citation type="submission" date="2017-12" db="EMBL/GenBank/DDBJ databases">
        <title>Comparative genomics yields insights into virulence evolution of Verticillium dahliae.</title>
        <authorList>
            <person name="Fan R."/>
            <person name="Armitage A.D."/>
            <person name="Cascant-Lopez E."/>
            <person name="Sobczyk M."/>
            <person name="Cockerton H.M."/>
            <person name="Harrison R.J."/>
        </authorList>
    </citation>
    <scope>NUCLEOTIDE SEQUENCE [LARGE SCALE GENOMIC DNA]</scope>
    <source>
        <strain evidence="2 3">12008</strain>
    </source>
</reference>
<dbReference type="InterPro" id="IPR013945">
    <property type="entry name" value="Pkr1"/>
</dbReference>
<accession>A0AA45APJ5</accession>
<dbReference type="PANTHER" id="PTHR28251:SF1">
    <property type="entry name" value="V-TYPE ATPASE ASSEMBLY FACTOR PKR1"/>
    <property type="match status" value="1"/>
</dbReference>
<protein>
    <submittedName>
        <fullName evidence="2">Uncharacterized protein</fullName>
    </submittedName>
</protein>
<sequence length="281" mass="29426">MPVSDSPVITAPLFSLWRISRSPPIKRATKDPPYTTPFDGNVYTTSARSDHLVPPTNAPADKRPRRQTPPPTSSLPDRPDLLVAFVALSLNIPRPTPPIMASFAENLWNSVFTPGTTPTLLYATNASFAALQLTLLALLAATRSIHFIVLSFLCAGLWRAINWFAAELAIAQAREAADNDRAAAPGGPADTPGGGGGSSSSSDDDTEVDTAVDQAVRSRKTAGSASREVEVEGSAAGELKQRSAAAAAAASGPASAAGTQSSASTEDEWEKVSENENEKDK</sequence>